<protein>
    <recommendedName>
        <fullName evidence="10 11">UDP-N-acetylmuramoyl-tripeptide--D-alanyl-D-alanine ligase</fullName>
        <ecNumber evidence="10 11">6.3.2.10</ecNumber>
    </recommendedName>
    <alternativeName>
        <fullName evidence="10">D-alanyl-D-alanine-adding enzyme</fullName>
    </alternativeName>
</protein>
<proteinExistence type="inferred from homology"/>
<feature type="domain" description="Mur ligase central" evidence="14">
    <location>
        <begin position="111"/>
        <end position="293"/>
    </location>
</feature>
<dbReference type="Pfam" id="PF01225">
    <property type="entry name" value="Mur_ligase"/>
    <property type="match status" value="1"/>
</dbReference>
<keyword evidence="1 10" id="KW-0963">Cytoplasm</keyword>
<dbReference type="GO" id="GO:0047480">
    <property type="term" value="F:UDP-N-acetylmuramoyl-tripeptide-D-alanyl-D-alanine ligase activity"/>
    <property type="evidence" value="ECO:0007669"/>
    <property type="project" value="UniProtKB-UniRule"/>
</dbReference>
<dbReference type="InterPro" id="IPR036565">
    <property type="entry name" value="Mur-like_cat_sf"/>
</dbReference>
<comment type="pathway">
    <text evidence="10 11">Cell wall biogenesis; peptidoglycan biosynthesis.</text>
</comment>
<dbReference type="GO" id="GO:0051301">
    <property type="term" value="P:cell division"/>
    <property type="evidence" value="ECO:0007669"/>
    <property type="project" value="UniProtKB-KW"/>
</dbReference>
<accession>A0A926RZE2</accession>
<evidence type="ECO:0000256" key="2">
    <source>
        <dbReference type="ARBA" id="ARBA00022598"/>
    </source>
</evidence>
<evidence type="ECO:0000256" key="1">
    <source>
        <dbReference type="ARBA" id="ARBA00022490"/>
    </source>
</evidence>
<evidence type="ECO:0000259" key="12">
    <source>
        <dbReference type="Pfam" id="PF01225"/>
    </source>
</evidence>
<dbReference type="NCBIfam" id="TIGR01143">
    <property type="entry name" value="murF"/>
    <property type="match status" value="1"/>
</dbReference>
<comment type="catalytic activity">
    <reaction evidence="10 11">
        <text>D-alanyl-D-alanine + UDP-N-acetyl-alpha-D-muramoyl-L-alanyl-gamma-D-glutamyl-meso-2,6-diaminopimelate + ATP = UDP-N-acetyl-alpha-D-muramoyl-L-alanyl-gamma-D-glutamyl-meso-2,6-diaminopimeloyl-D-alanyl-D-alanine + ADP + phosphate + H(+)</text>
        <dbReference type="Rhea" id="RHEA:28374"/>
        <dbReference type="ChEBI" id="CHEBI:15378"/>
        <dbReference type="ChEBI" id="CHEBI:30616"/>
        <dbReference type="ChEBI" id="CHEBI:43474"/>
        <dbReference type="ChEBI" id="CHEBI:57822"/>
        <dbReference type="ChEBI" id="CHEBI:61386"/>
        <dbReference type="ChEBI" id="CHEBI:83905"/>
        <dbReference type="ChEBI" id="CHEBI:456216"/>
        <dbReference type="EC" id="6.3.2.10"/>
    </reaction>
</comment>
<evidence type="ECO:0000256" key="9">
    <source>
        <dbReference type="ARBA" id="ARBA00023316"/>
    </source>
</evidence>
<keyword evidence="6 10" id="KW-0133">Cell shape</keyword>
<dbReference type="SUPFAM" id="SSF53623">
    <property type="entry name" value="MurD-like peptide ligases, catalytic domain"/>
    <property type="match status" value="1"/>
</dbReference>
<dbReference type="PANTHER" id="PTHR43024:SF1">
    <property type="entry name" value="UDP-N-ACETYLMURAMOYL-TRIPEPTIDE--D-ALANYL-D-ALANINE LIGASE"/>
    <property type="match status" value="1"/>
</dbReference>
<dbReference type="Gene3D" id="3.90.190.20">
    <property type="entry name" value="Mur ligase, C-terminal domain"/>
    <property type="match status" value="1"/>
</dbReference>
<reference evidence="15" key="1">
    <citation type="submission" date="2020-09" db="EMBL/GenBank/DDBJ databases">
        <title>A novel bacterium of genus Bacillus, isolated from South China Sea.</title>
        <authorList>
            <person name="Huang H."/>
            <person name="Mo K."/>
            <person name="Hu Y."/>
        </authorList>
    </citation>
    <scope>NUCLEOTIDE SEQUENCE</scope>
    <source>
        <strain evidence="15">IB182487</strain>
    </source>
</reference>
<evidence type="ECO:0000259" key="14">
    <source>
        <dbReference type="Pfam" id="PF08245"/>
    </source>
</evidence>
<keyword evidence="9 10" id="KW-0961">Cell wall biogenesis/degradation</keyword>
<keyword evidence="16" id="KW-1185">Reference proteome</keyword>
<keyword evidence="5 10" id="KW-0067">ATP-binding</keyword>
<dbReference type="RefSeq" id="WP_191160073.1">
    <property type="nucleotide sequence ID" value="NZ_JACXAI010000026.1"/>
</dbReference>
<feature type="binding site" evidence="10">
    <location>
        <begin position="113"/>
        <end position="119"/>
    </location>
    <ligand>
        <name>ATP</name>
        <dbReference type="ChEBI" id="CHEBI:30616"/>
    </ligand>
</feature>
<dbReference type="Gene3D" id="3.40.1190.10">
    <property type="entry name" value="Mur-like, catalytic domain"/>
    <property type="match status" value="1"/>
</dbReference>
<dbReference type="EC" id="6.3.2.10" evidence="10 11"/>
<dbReference type="InterPro" id="IPR035911">
    <property type="entry name" value="MurE/MurF_N"/>
</dbReference>
<evidence type="ECO:0000259" key="13">
    <source>
        <dbReference type="Pfam" id="PF02875"/>
    </source>
</evidence>
<organism evidence="15 16">
    <name type="scientific">Metabacillus arenae</name>
    <dbReference type="NCBI Taxonomy" id="2771434"/>
    <lineage>
        <taxon>Bacteria</taxon>
        <taxon>Bacillati</taxon>
        <taxon>Bacillota</taxon>
        <taxon>Bacilli</taxon>
        <taxon>Bacillales</taxon>
        <taxon>Bacillaceae</taxon>
        <taxon>Metabacillus</taxon>
    </lineage>
</organism>
<gene>
    <name evidence="10" type="primary">murF</name>
    <name evidence="15" type="ORF">IC621_18200</name>
</gene>
<dbReference type="HAMAP" id="MF_02019">
    <property type="entry name" value="MurF"/>
    <property type="match status" value="1"/>
</dbReference>
<evidence type="ECO:0000313" key="16">
    <source>
        <dbReference type="Proteomes" id="UP000626844"/>
    </source>
</evidence>
<comment type="caution">
    <text evidence="15">The sequence shown here is derived from an EMBL/GenBank/DDBJ whole genome shotgun (WGS) entry which is preliminary data.</text>
</comment>
<dbReference type="InterPro" id="IPR051046">
    <property type="entry name" value="MurCDEF_CellWall_CoF430Synth"/>
</dbReference>
<dbReference type="InterPro" id="IPR036615">
    <property type="entry name" value="Mur_ligase_C_dom_sf"/>
</dbReference>
<dbReference type="InterPro" id="IPR013221">
    <property type="entry name" value="Mur_ligase_cen"/>
</dbReference>
<evidence type="ECO:0000256" key="8">
    <source>
        <dbReference type="ARBA" id="ARBA00023306"/>
    </source>
</evidence>
<dbReference type="GO" id="GO:0005524">
    <property type="term" value="F:ATP binding"/>
    <property type="evidence" value="ECO:0007669"/>
    <property type="project" value="UniProtKB-UniRule"/>
</dbReference>
<dbReference type="SUPFAM" id="SSF63418">
    <property type="entry name" value="MurE/MurF N-terminal domain"/>
    <property type="match status" value="1"/>
</dbReference>
<dbReference type="EMBL" id="JACXAI010000026">
    <property type="protein sequence ID" value="MBD1382157.1"/>
    <property type="molecule type" value="Genomic_DNA"/>
</dbReference>
<comment type="function">
    <text evidence="10 11">Involved in cell wall formation. Catalyzes the final step in the synthesis of UDP-N-acetylmuramoyl-pentapeptide, the precursor of murein.</text>
</comment>
<dbReference type="GO" id="GO:0009252">
    <property type="term" value="P:peptidoglycan biosynthetic process"/>
    <property type="evidence" value="ECO:0007669"/>
    <property type="project" value="UniProtKB-UniRule"/>
</dbReference>
<evidence type="ECO:0000256" key="10">
    <source>
        <dbReference type="HAMAP-Rule" id="MF_02019"/>
    </source>
</evidence>
<feature type="domain" description="Mur ligase N-terminal catalytic" evidence="12">
    <location>
        <begin position="27"/>
        <end position="100"/>
    </location>
</feature>
<keyword evidence="8 10" id="KW-0131">Cell cycle</keyword>
<evidence type="ECO:0000256" key="7">
    <source>
        <dbReference type="ARBA" id="ARBA00022984"/>
    </source>
</evidence>
<dbReference type="InterPro" id="IPR004101">
    <property type="entry name" value="Mur_ligase_C"/>
</dbReference>
<dbReference type="InterPro" id="IPR000713">
    <property type="entry name" value="Mur_ligase_N"/>
</dbReference>
<dbReference type="Pfam" id="PF08245">
    <property type="entry name" value="Mur_ligase_M"/>
    <property type="match status" value="1"/>
</dbReference>
<evidence type="ECO:0000256" key="4">
    <source>
        <dbReference type="ARBA" id="ARBA00022741"/>
    </source>
</evidence>
<comment type="similarity">
    <text evidence="10">Belongs to the MurCDEF family. MurF subfamily.</text>
</comment>
<evidence type="ECO:0000256" key="11">
    <source>
        <dbReference type="RuleBase" id="RU004136"/>
    </source>
</evidence>
<dbReference type="GO" id="GO:0071555">
    <property type="term" value="P:cell wall organization"/>
    <property type="evidence" value="ECO:0007669"/>
    <property type="project" value="UniProtKB-KW"/>
</dbReference>
<dbReference type="SUPFAM" id="SSF53244">
    <property type="entry name" value="MurD-like peptide ligases, peptide-binding domain"/>
    <property type="match status" value="1"/>
</dbReference>
<keyword evidence="4 10" id="KW-0547">Nucleotide-binding</keyword>
<sequence>MIKRSLKEIQEMVNGRGLDSKYENNVIEQVIIDSRKVVKGSLFIPIAGENFNGHRFAAQALLDGAGAALWSEKEKNPPQNKPVIFVEDTLKALQLLAQNYKEQLQVKVVGVTGSNGKTTTKDLIASVLSTAYQVHKTKGNFNNHIGLPLTLLAMPESVDIAVLEMGMSSKGEIELLSKLAKPDIAVITNIGESHLMDLGSREGIADAKLEIVSGLNSSGELIYIGDEPLLQERVKDLPFKKTTFGDGDRNDLYPDEILQKTGGTSFKVNGSEYSIPILGKHNVYNALAAIAAAKHFGLSEEKIREGLSCLEMTGMRLEMTKTESGLSIINDAYNASPTSMKAAVKLMEDLDGYIKKVVVLGDMLELGDHEEFFHTEVGREINHTAIDYVYTFGKLGAYIANGALKNFLPEKVKHYEDKQELIADLKQTAGKGDLILVKASRGMRLEEVVEGLK</sequence>
<dbReference type="InterPro" id="IPR005863">
    <property type="entry name" value="UDP-N-AcMur_synth"/>
</dbReference>
<dbReference type="Pfam" id="PF02875">
    <property type="entry name" value="Mur_ligase_C"/>
    <property type="match status" value="1"/>
</dbReference>
<evidence type="ECO:0000256" key="5">
    <source>
        <dbReference type="ARBA" id="ARBA00022840"/>
    </source>
</evidence>
<dbReference type="Proteomes" id="UP000626844">
    <property type="component" value="Unassembled WGS sequence"/>
</dbReference>
<name>A0A926RZE2_9BACI</name>
<feature type="domain" description="Mur ligase C-terminal" evidence="13">
    <location>
        <begin position="315"/>
        <end position="441"/>
    </location>
</feature>
<keyword evidence="3 10" id="KW-0132">Cell division</keyword>
<comment type="subcellular location">
    <subcellularLocation>
        <location evidence="10 11">Cytoplasm</location>
    </subcellularLocation>
</comment>
<evidence type="ECO:0000313" key="15">
    <source>
        <dbReference type="EMBL" id="MBD1382157.1"/>
    </source>
</evidence>
<dbReference type="GO" id="GO:0008360">
    <property type="term" value="P:regulation of cell shape"/>
    <property type="evidence" value="ECO:0007669"/>
    <property type="project" value="UniProtKB-KW"/>
</dbReference>
<dbReference type="AlphaFoldDB" id="A0A926RZE2"/>
<keyword evidence="7 10" id="KW-0573">Peptidoglycan synthesis</keyword>
<evidence type="ECO:0000256" key="3">
    <source>
        <dbReference type="ARBA" id="ARBA00022618"/>
    </source>
</evidence>
<evidence type="ECO:0000256" key="6">
    <source>
        <dbReference type="ARBA" id="ARBA00022960"/>
    </source>
</evidence>
<dbReference type="GO" id="GO:0005737">
    <property type="term" value="C:cytoplasm"/>
    <property type="evidence" value="ECO:0007669"/>
    <property type="project" value="UniProtKB-SubCell"/>
</dbReference>
<keyword evidence="2 10" id="KW-0436">Ligase</keyword>
<dbReference type="Gene3D" id="3.40.1390.10">
    <property type="entry name" value="MurE/MurF, N-terminal domain"/>
    <property type="match status" value="1"/>
</dbReference>
<dbReference type="PANTHER" id="PTHR43024">
    <property type="entry name" value="UDP-N-ACETYLMURAMOYL-TRIPEPTIDE--D-ALANYL-D-ALANINE LIGASE"/>
    <property type="match status" value="1"/>
</dbReference>